<feature type="transmembrane region" description="Helical" evidence="1">
    <location>
        <begin position="41"/>
        <end position="62"/>
    </location>
</feature>
<dbReference type="EMBL" id="CP003004">
    <property type="protein sequence ID" value="AEO57763.1"/>
    <property type="molecule type" value="Genomic_DNA"/>
</dbReference>
<dbReference type="OMA" id="PHFGTLC"/>
<keyword evidence="1" id="KW-0812">Transmembrane</keyword>
<dbReference type="OrthoDB" id="3890746at2759"/>
<dbReference type="Proteomes" id="UP000007322">
    <property type="component" value="Chromosome 3"/>
</dbReference>
<feature type="transmembrane region" description="Helical" evidence="1">
    <location>
        <begin position="185"/>
        <end position="206"/>
    </location>
</feature>
<proteinExistence type="predicted"/>
<dbReference type="InParanoid" id="G2QEI0"/>
<dbReference type="RefSeq" id="XP_003663008.1">
    <property type="nucleotide sequence ID" value="XM_003662960.1"/>
</dbReference>
<keyword evidence="1" id="KW-1133">Transmembrane helix</keyword>
<dbReference type="HOGENOM" id="CLU_090736_0_0_1"/>
<feature type="transmembrane region" description="Helical" evidence="1">
    <location>
        <begin position="126"/>
        <end position="149"/>
    </location>
</feature>
<gene>
    <name evidence="2" type="ORF">MYCTH_2143764</name>
</gene>
<feature type="transmembrane region" description="Helical" evidence="1">
    <location>
        <begin position="82"/>
        <end position="105"/>
    </location>
</feature>
<evidence type="ECO:0000313" key="2">
    <source>
        <dbReference type="EMBL" id="AEO57763.1"/>
    </source>
</evidence>
<dbReference type="GeneID" id="11507634"/>
<evidence type="ECO:0000256" key="1">
    <source>
        <dbReference type="SAM" id="Phobius"/>
    </source>
</evidence>
<reference evidence="2 3" key="1">
    <citation type="journal article" date="2011" name="Nat. Biotechnol.">
        <title>Comparative genomic analysis of the thermophilic biomass-degrading fungi Myceliophthora thermophila and Thielavia terrestris.</title>
        <authorList>
            <person name="Berka R.M."/>
            <person name="Grigoriev I.V."/>
            <person name="Otillar R."/>
            <person name="Salamov A."/>
            <person name="Grimwood J."/>
            <person name="Reid I."/>
            <person name="Ishmael N."/>
            <person name="John T."/>
            <person name="Darmond C."/>
            <person name="Moisan M.-C."/>
            <person name="Henrissat B."/>
            <person name="Coutinho P.M."/>
            <person name="Lombard V."/>
            <person name="Natvig D.O."/>
            <person name="Lindquist E."/>
            <person name="Schmutz J."/>
            <person name="Lucas S."/>
            <person name="Harris P."/>
            <person name="Powlowski J."/>
            <person name="Bellemare A."/>
            <person name="Taylor D."/>
            <person name="Butler G."/>
            <person name="de Vries R.P."/>
            <person name="Allijn I.E."/>
            <person name="van den Brink J."/>
            <person name="Ushinsky S."/>
            <person name="Storms R."/>
            <person name="Powell A.J."/>
            <person name="Paulsen I.T."/>
            <person name="Elbourne L.D.H."/>
            <person name="Baker S.E."/>
            <person name="Magnuson J."/>
            <person name="LaBoissiere S."/>
            <person name="Clutterbuck A.J."/>
            <person name="Martinez D."/>
            <person name="Wogulis M."/>
            <person name="de Leon A.L."/>
            <person name="Rey M.W."/>
            <person name="Tsang A."/>
        </authorList>
    </citation>
    <scope>NUCLEOTIDE SEQUENCE [LARGE SCALE GENOMIC DNA]</scope>
    <source>
        <strain evidence="3">ATCC 42464 / BCRC 31852 / DSM 1799</strain>
    </source>
</reference>
<dbReference type="VEuPathDB" id="FungiDB:MYCTH_2143764"/>
<evidence type="ECO:0000313" key="3">
    <source>
        <dbReference type="Proteomes" id="UP000007322"/>
    </source>
</evidence>
<organism evidence="2 3">
    <name type="scientific">Thermothelomyces thermophilus (strain ATCC 42464 / BCRC 31852 / DSM 1799)</name>
    <name type="common">Sporotrichum thermophile</name>
    <dbReference type="NCBI Taxonomy" id="573729"/>
    <lineage>
        <taxon>Eukaryota</taxon>
        <taxon>Fungi</taxon>
        <taxon>Dikarya</taxon>
        <taxon>Ascomycota</taxon>
        <taxon>Pezizomycotina</taxon>
        <taxon>Sordariomycetes</taxon>
        <taxon>Sordariomycetidae</taxon>
        <taxon>Sordariales</taxon>
        <taxon>Chaetomiaceae</taxon>
        <taxon>Thermothelomyces</taxon>
    </lineage>
</organism>
<name>G2QEI0_THET4</name>
<dbReference type="AlphaFoldDB" id="G2QEI0"/>
<keyword evidence="1" id="KW-0472">Membrane</keyword>
<dbReference type="eggNOG" id="ENOG502SP43">
    <property type="taxonomic scope" value="Eukaryota"/>
</dbReference>
<sequence length="227" mass="24311">MEKSSRSQGSASSIEADLQDQHLQSKLRTIRMTDAARAGTTLLALLTGLTILGVSANTLRVYQGTHVSRDFMLPLWPDEFDLRPTLSLVAGSAVVVLANLVALGFGQVGALRAPRAAAAAVATRTATAFLAPLAGLAGTLVAVAFFYAVNASDAADTFLSWTCRWEAVPMWRAPRWAPLCRQARAALYLAVLLIPVELAALALAAFQLKVERYTERYLGARKTPVLS</sequence>
<accession>G2QEI0</accession>
<protein>
    <submittedName>
        <fullName evidence="2">Uncharacterized protein</fullName>
    </submittedName>
</protein>
<dbReference type="KEGG" id="mtm:MYCTH_2143764"/>
<keyword evidence="3" id="KW-1185">Reference proteome</keyword>